<keyword evidence="1" id="KW-0812">Transmembrane</keyword>
<reference evidence="6 7" key="1">
    <citation type="submission" date="2019-11" db="EMBL/GenBank/DDBJ databases">
        <title>Pedobacter sp. HMF7056 Genome sequencing and assembly.</title>
        <authorList>
            <person name="Kang H."/>
            <person name="Kim H."/>
            <person name="Joh K."/>
        </authorList>
    </citation>
    <scope>NUCLEOTIDE SEQUENCE [LARGE SCALE GENOMIC DNA]</scope>
    <source>
        <strain evidence="6 7">HMF7056</strain>
    </source>
</reference>
<keyword evidence="1" id="KW-0813">Transport</keyword>
<keyword evidence="2" id="KW-0798">TonB box</keyword>
<proteinExistence type="inferred from homology"/>
<dbReference type="AlphaFoldDB" id="A0A7K1XSQ2"/>
<evidence type="ECO:0000259" key="5">
    <source>
        <dbReference type="Pfam" id="PF07715"/>
    </source>
</evidence>
<feature type="domain" description="TonB-dependent receptor-like beta-barrel" evidence="4">
    <location>
        <begin position="363"/>
        <end position="811"/>
    </location>
</feature>
<dbReference type="Gene3D" id="2.170.130.10">
    <property type="entry name" value="TonB-dependent receptor, plug domain"/>
    <property type="match status" value="1"/>
</dbReference>
<dbReference type="InterPro" id="IPR039426">
    <property type="entry name" value="TonB-dep_rcpt-like"/>
</dbReference>
<accession>A0A7K1XSQ2</accession>
<dbReference type="InterPro" id="IPR023996">
    <property type="entry name" value="TonB-dep_OMP_SusC/RagA"/>
</dbReference>
<feature type="signal peptide" evidence="3">
    <location>
        <begin position="1"/>
        <end position="30"/>
    </location>
</feature>
<dbReference type="Proteomes" id="UP000451233">
    <property type="component" value="Unassembled WGS sequence"/>
</dbReference>
<evidence type="ECO:0000256" key="2">
    <source>
        <dbReference type="RuleBase" id="RU003357"/>
    </source>
</evidence>
<comment type="similarity">
    <text evidence="1 2">Belongs to the TonB-dependent receptor family.</text>
</comment>
<feature type="domain" description="TonB-dependent receptor plug" evidence="5">
    <location>
        <begin position="67"/>
        <end position="172"/>
    </location>
</feature>
<evidence type="ECO:0000259" key="4">
    <source>
        <dbReference type="Pfam" id="PF00593"/>
    </source>
</evidence>
<keyword evidence="1 2" id="KW-0472">Membrane</keyword>
<dbReference type="SUPFAM" id="SSF56935">
    <property type="entry name" value="Porins"/>
    <property type="match status" value="1"/>
</dbReference>
<sequence>MRKKLLFRSKKTIYSCLLASGVLLAGNSRAAFFQDSTRASSPAKDTATIKPTVPVLYSQQPRDRVVGAIGYLDGKTLESAPVSLLANAFTGRLAGLYSSQTNGAPRFDNPVLSLRGRNPLVVIDGIPRYNLTNGDQALLDVLNVNPEQIESVSLLKDGLSSVMLGNRAMDGVLMITTRAKGTAQGSTISVTGQAGLQSAIGMRKSLSSYDFASLYNEALANSGLAPVYTPAQLSGYQNGTDPYMFPNVDWQHAAMRDNAPLQRYTVNAGGNYSNVKYFLSLDYQNQQGLFKESPAFAYGTNINYNRYVFRSNIEFNVDKNMSLFANLLGNMQDYVQPGVGYAPIMNNILVTPNNATPVTNVQGSLAGSRVYPTNPYADATSSGYLKNNLQAASVDVGLKQKADGIIRGSWIKGLLSYSPSYEHAIDRSRGYDAFNYPVASDTTRYLRVSTKSEQPNTDAVVARFQQAYFELSTGVDRTWNNNGLSALVLASYDNGQSNSDLNQVYKTLAARVNYSYDRRFVFELAGAYSGNNRFGPDNRFDFYPAAGFSWLLHNESFLKDSRLFSELKLRASYGRVGNANPGYYSYRQTYAGGGTYYFGGSATSVGGIAPGAVANPNRTVEKADKLNLGLDLGFARQRGWLNIDYYNNKQFDLLQVRGDNSAVFGNTYPVENLGKNRYSGIELNTGWSDHAGPLTYNISANLSTVSSKILFNDEAQQAYSWMQRTGSPVNQIRGYVAEGFFSSGNLGAAAIEGYTPVAGDVKYMDLNSDGVINASDQKVIGNDKALMFYGASAGIRFKGIDVSILFQGVKNRDILTTGDYQFAFGSNGKMNAYERALNRWTPATAATATLPRVTIASNPNNFLTSSLYVRNGDYVRLRNAEIGFTVNGKYLPSSVIKGLRIFVNGQNLATFSKYKDADPENYTSLYPIQRIINGGLSVKL</sequence>
<keyword evidence="1" id="KW-0998">Cell outer membrane</keyword>
<dbReference type="InterPro" id="IPR000531">
    <property type="entry name" value="Beta-barrel_TonB"/>
</dbReference>
<protein>
    <submittedName>
        <fullName evidence="6">SusC/RagA family TonB-linked outer membrane protein</fullName>
    </submittedName>
</protein>
<comment type="caution">
    <text evidence="6">The sequence shown here is derived from an EMBL/GenBank/DDBJ whole genome shotgun (WGS) entry which is preliminary data.</text>
</comment>
<dbReference type="PROSITE" id="PS52016">
    <property type="entry name" value="TONB_DEPENDENT_REC_3"/>
    <property type="match status" value="1"/>
</dbReference>
<keyword evidence="1" id="KW-1134">Transmembrane beta strand</keyword>
<dbReference type="GO" id="GO:0009279">
    <property type="term" value="C:cell outer membrane"/>
    <property type="evidence" value="ECO:0007669"/>
    <property type="project" value="UniProtKB-SubCell"/>
</dbReference>
<keyword evidence="3" id="KW-0732">Signal</keyword>
<dbReference type="RefSeq" id="WP_160904809.1">
    <property type="nucleotide sequence ID" value="NZ_WVHS01000001.1"/>
</dbReference>
<evidence type="ECO:0000256" key="3">
    <source>
        <dbReference type="SAM" id="SignalP"/>
    </source>
</evidence>
<evidence type="ECO:0000313" key="6">
    <source>
        <dbReference type="EMBL" id="MXV13779.1"/>
    </source>
</evidence>
<dbReference type="NCBIfam" id="TIGR04056">
    <property type="entry name" value="OMP_RagA_SusC"/>
    <property type="match status" value="1"/>
</dbReference>
<evidence type="ECO:0000256" key="1">
    <source>
        <dbReference type="PROSITE-ProRule" id="PRU01360"/>
    </source>
</evidence>
<organism evidence="6 7">
    <name type="scientific">Hufsiella ginkgonis</name>
    <dbReference type="NCBI Taxonomy" id="2695274"/>
    <lineage>
        <taxon>Bacteria</taxon>
        <taxon>Pseudomonadati</taxon>
        <taxon>Bacteroidota</taxon>
        <taxon>Sphingobacteriia</taxon>
        <taxon>Sphingobacteriales</taxon>
        <taxon>Sphingobacteriaceae</taxon>
        <taxon>Hufsiella</taxon>
    </lineage>
</organism>
<dbReference type="Pfam" id="PF00593">
    <property type="entry name" value="TonB_dep_Rec_b-barrel"/>
    <property type="match status" value="1"/>
</dbReference>
<comment type="subcellular location">
    <subcellularLocation>
        <location evidence="1">Cell outer membrane</location>
        <topology evidence="1">Multi-pass membrane protein</topology>
    </subcellularLocation>
</comment>
<keyword evidence="7" id="KW-1185">Reference proteome</keyword>
<feature type="chain" id="PRO_5029792519" evidence="3">
    <location>
        <begin position="31"/>
        <end position="940"/>
    </location>
</feature>
<dbReference type="InterPro" id="IPR012910">
    <property type="entry name" value="Plug_dom"/>
</dbReference>
<dbReference type="InterPro" id="IPR037066">
    <property type="entry name" value="Plug_dom_sf"/>
</dbReference>
<name>A0A7K1XSQ2_9SPHI</name>
<dbReference type="EMBL" id="WVHS01000001">
    <property type="protein sequence ID" value="MXV13779.1"/>
    <property type="molecule type" value="Genomic_DNA"/>
</dbReference>
<evidence type="ECO:0000313" key="7">
    <source>
        <dbReference type="Proteomes" id="UP000451233"/>
    </source>
</evidence>
<dbReference type="Pfam" id="PF07715">
    <property type="entry name" value="Plug"/>
    <property type="match status" value="1"/>
</dbReference>
<gene>
    <name evidence="6" type="ORF">GS398_00555</name>
</gene>